<dbReference type="Pfam" id="PF26130">
    <property type="entry name" value="PB1-like"/>
    <property type="match status" value="1"/>
</dbReference>
<evidence type="ECO:0008006" key="10">
    <source>
        <dbReference type="Google" id="ProtNLM"/>
    </source>
</evidence>
<evidence type="ECO:0000256" key="1">
    <source>
        <dbReference type="ARBA" id="ARBA00022723"/>
    </source>
</evidence>
<dbReference type="InterPro" id="IPR001878">
    <property type="entry name" value="Znf_CCHC"/>
</dbReference>
<name>A0A834WPX1_9FABA</name>
<feature type="region of interest" description="Disordered" evidence="5">
    <location>
        <begin position="127"/>
        <end position="193"/>
    </location>
</feature>
<evidence type="ECO:0000259" key="6">
    <source>
        <dbReference type="PROSITE" id="PS50158"/>
    </source>
</evidence>
<dbReference type="InterPro" id="IPR058594">
    <property type="entry name" value="PB1-like_dom_pln"/>
</dbReference>
<feature type="compositionally biased region" description="Basic residues" evidence="5">
    <location>
        <begin position="708"/>
        <end position="725"/>
    </location>
</feature>
<comment type="caution">
    <text evidence="8">The sequence shown here is derived from an EMBL/GenBank/DDBJ whole genome shotgun (WGS) entry which is preliminary data.</text>
</comment>
<evidence type="ECO:0000256" key="2">
    <source>
        <dbReference type="ARBA" id="ARBA00022771"/>
    </source>
</evidence>
<dbReference type="Proteomes" id="UP000634136">
    <property type="component" value="Unassembled WGS sequence"/>
</dbReference>
<dbReference type="OrthoDB" id="1918246at2759"/>
<proteinExistence type="predicted"/>
<feature type="region of interest" description="Disordered" evidence="5">
    <location>
        <begin position="212"/>
        <end position="253"/>
    </location>
</feature>
<sequence length="764" mass="87192">MLEFRPHYGLLVLTMDFYFTVKVHYGGRFEHKAQLEYVGGESIYWDNCDMDRWSFFEMKGDLDAMGYKGNYDLWYANPNGRLEEQLKPIIDDTQAMDMARVGVVLGQVNLYVCHVPFQLEQVLALPSTEPVEEEGKTSKEESSKGEDAQSSDKEEEVHTSQGGDNVYGSEDSDSESVEDSAASITFGDSEEEDISRGFDIPAEEHNVCEIEAESENQAVSTSKASTSKARGLSDEEYESEQLLSEYSDEDEDDDPIVEKKVYPRFKPVKDMTDYKFDLGTIFGSKTEFVDAVKTHAVHNGKSTKFIKNEKQRVRVICVGGTKVRPCLWTLTTMKLPGEETWQLRVCHNIHTCFRDTAVKLMSADWLARKFESKLRSNPKTKIKELVDMAKRKWSQTLKKGKASRAKKIALEKIHGSNTEQFKRLFDFCHELLRSNPGSTVKLSTCDAPNMQSLVSGGTAGLLPSISELLPNVDQHFCVRHLYNNFRKKFPGQTLKELMWKAAKSTYPAEWEKIMLEMRGVDKNAYKHLLAISPREKPILTMLEAIREYLMNKWADYRRKITTHQESVLPRIKARLEKQVDMAGKWIPQWSGDEIFEVTSVYQATNKFVVDLQKKECSCRVWMLTGIPCCHSIAAMNFMRKTPDDYIPACFRKEFYEECYAHIIYPTNGPTLWPSTQFPDVLPPNYHRGPGRPKKRRRKATYEKEDQAKKKKVAATKDGKRKKKKVAATVSRSGLNQKCTKCGIIGHNKRKCTGEPSTSMPSSSS</sequence>
<keyword evidence="2 4" id="KW-0863">Zinc-finger</keyword>
<evidence type="ECO:0000313" key="8">
    <source>
        <dbReference type="EMBL" id="KAF7827346.1"/>
    </source>
</evidence>
<feature type="domain" description="CCHC-type" evidence="6">
    <location>
        <begin position="737"/>
        <end position="751"/>
    </location>
</feature>
<keyword evidence="1" id="KW-0479">Metal-binding</keyword>
<dbReference type="AlphaFoldDB" id="A0A834WPX1"/>
<feature type="compositionally biased region" description="Basic residues" evidence="5">
    <location>
        <begin position="688"/>
        <end position="698"/>
    </location>
</feature>
<organism evidence="8 9">
    <name type="scientific">Senna tora</name>
    <dbReference type="NCBI Taxonomy" id="362788"/>
    <lineage>
        <taxon>Eukaryota</taxon>
        <taxon>Viridiplantae</taxon>
        <taxon>Streptophyta</taxon>
        <taxon>Embryophyta</taxon>
        <taxon>Tracheophyta</taxon>
        <taxon>Spermatophyta</taxon>
        <taxon>Magnoliopsida</taxon>
        <taxon>eudicotyledons</taxon>
        <taxon>Gunneridae</taxon>
        <taxon>Pentapetalae</taxon>
        <taxon>rosids</taxon>
        <taxon>fabids</taxon>
        <taxon>Fabales</taxon>
        <taxon>Fabaceae</taxon>
        <taxon>Caesalpinioideae</taxon>
        <taxon>Cassia clade</taxon>
        <taxon>Senna</taxon>
    </lineage>
</organism>
<evidence type="ECO:0000313" key="9">
    <source>
        <dbReference type="Proteomes" id="UP000634136"/>
    </source>
</evidence>
<evidence type="ECO:0000256" key="4">
    <source>
        <dbReference type="PROSITE-ProRule" id="PRU00047"/>
    </source>
</evidence>
<dbReference type="InterPro" id="IPR006564">
    <property type="entry name" value="Znf_PMZ"/>
</dbReference>
<feature type="region of interest" description="Disordered" evidence="5">
    <location>
        <begin position="680"/>
        <end position="731"/>
    </location>
</feature>
<protein>
    <recommendedName>
        <fullName evidence="10">SWIM-type domain-containing protein</fullName>
    </recommendedName>
</protein>
<keyword evidence="9" id="KW-1185">Reference proteome</keyword>
<dbReference type="GO" id="GO:0008270">
    <property type="term" value="F:zinc ion binding"/>
    <property type="evidence" value="ECO:0007669"/>
    <property type="project" value="UniProtKB-KW"/>
</dbReference>
<dbReference type="GO" id="GO:0003676">
    <property type="term" value="F:nucleic acid binding"/>
    <property type="evidence" value="ECO:0007669"/>
    <property type="project" value="InterPro"/>
</dbReference>
<dbReference type="InterPro" id="IPR007527">
    <property type="entry name" value="Znf_SWIM"/>
</dbReference>
<feature type="compositionally biased region" description="Low complexity" evidence="5">
    <location>
        <begin position="220"/>
        <end position="229"/>
    </location>
</feature>
<feature type="domain" description="SWIM-type" evidence="7">
    <location>
        <begin position="607"/>
        <end position="639"/>
    </location>
</feature>
<dbReference type="PROSITE" id="PS50966">
    <property type="entry name" value="ZF_SWIM"/>
    <property type="match status" value="1"/>
</dbReference>
<evidence type="ECO:0000256" key="3">
    <source>
        <dbReference type="ARBA" id="ARBA00022833"/>
    </source>
</evidence>
<reference evidence="8" key="1">
    <citation type="submission" date="2020-09" db="EMBL/GenBank/DDBJ databases">
        <title>Genome-Enabled Discovery of Anthraquinone Biosynthesis in Senna tora.</title>
        <authorList>
            <person name="Kang S.-H."/>
            <person name="Pandey R.P."/>
            <person name="Lee C.-M."/>
            <person name="Sim J.-S."/>
            <person name="Jeong J.-T."/>
            <person name="Choi B.-S."/>
            <person name="Jung M."/>
            <person name="Ginzburg D."/>
            <person name="Zhao K."/>
            <person name="Won S.Y."/>
            <person name="Oh T.-J."/>
            <person name="Yu Y."/>
            <person name="Kim N.-H."/>
            <person name="Lee O.R."/>
            <person name="Lee T.-H."/>
            <person name="Bashyal P."/>
            <person name="Kim T.-S."/>
            <person name="Lee W.-H."/>
            <person name="Kawkins C."/>
            <person name="Kim C.-K."/>
            <person name="Kim J.S."/>
            <person name="Ahn B.O."/>
            <person name="Rhee S.Y."/>
            <person name="Sohng J.K."/>
        </authorList>
    </citation>
    <scope>NUCLEOTIDE SEQUENCE</scope>
    <source>
        <tissue evidence="8">Leaf</tissue>
    </source>
</reference>
<keyword evidence="3" id="KW-0862">Zinc</keyword>
<dbReference type="SMART" id="SM00575">
    <property type="entry name" value="ZnF_PMZ"/>
    <property type="match status" value="1"/>
</dbReference>
<accession>A0A834WPX1</accession>
<feature type="compositionally biased region" description="Basic and acidic residues" evidence="5">
    <location>
        <begin position="133"/>
        <end position="158"/>
    </location>
</feature>
<evidence type="ECO:0000259" key="7">
    <source>
        <dbReference type="PROSITE" id="PS50966"/>
    </source>
</evidence>
<dbReference type="PANTHER" id="PTHR31973">
    <property type="entry name" value="POLYPROTEIN, PUTATIVE-RELATED"/>
    <property type="match status" value="1"/>
</dbReference>
<dbReference type="PROSITE" id="PS50158">
    <property type="entry name" value="ZF_CCHC"/>
    <property type="match status" value="1"/>
</dbReference>
<dbReference type="PANTHER" id="PTHR31973:SF187">
    <property type="entry name" value="MUTATOR TRANSPOSASE MUDRA PROTEIN"/>
    <property type="match status" value="1"/>
</dbReference>
<dbReference type="EMBL" id="JAAIUW010000006">
    <property type="protein sequence ID" value="KAF7827346.1"/>
    <property type="molecule type" value="Genomic_DNA"/>
</dbReference>
<dbReference type="Pfam" id="PF04434">
    <property type="entry name" value="SWIM"/>
    <property type="match status" value="1"/>
</dbReference>
<gene>
    <name evidence="8" type="ORF">G2W53_018510</name>
</gene>
<evidence type="ECO:0000256" key="5">
    <source>
        <dbReference type="SAM" id="MobiDB-lite"/>
    </source>
</evidence>